<dbReference type="PANTHER" id="PTHR34365:SF2">
    <property type="entry name" value="ENOLASE (DUF1399)"/>
    <property type="match status" value="1"/>
</dbReference>
<feature type="domain" description="GRPD C-terminal" evidence="1">
    <location>
        <begin position="481"/>
        <end position="658"/>
    </location>
</feature>
<dbReference type="STRING" id="74649.A0A2P6R7B6"/>
<evidence type="ECO:0000313" key="3">
    <source>
        <dbReference type="Proteomes" id="UP000238479"/>
    </source>
</evidence>
<dbReference type="Gramene" id="PRQ42320">
    <property type="protein sequence ID" value="PRQ42320"/>
    <property type="gene ID" value="RchiOBHm_Chr3g0456361"/>
</dbReference>
<reference evidence="2 3" key="1">
    <citation type="journal article" date="2018" name="Nat. Genet.">
        <title>The Rosa genome provides new insights in the design of modern roses.</title>
        <authorList>
            <person name="Bendahmane M."/>
        </authorList>
    </citation>
    <scope>NUCLEOTIDE SEQUENCE [LARGE SCALE GENOMIC DNA]</scope>
    <source>
        <strain evidence="3">cv. Old Blush</strain>
    </source>
</reference>
<gene>
    <name evidence="2" type="ORF">RchiOBHm_Chr3g0456361</name>
</gene>
<accession>A0A2P6R7B6</accession>
<dbReference type="Pfam" id="PF07173">
    <property type="entry name" value="GRDP-like"/>
    <property type="match status" value="1"/>
</dbReference>
<evidence type="ECO:0000259" key="1">
    <source>
        <dbReference type="Pfam" id="PF25335"/>
    </source>
</evidence>
<protein>
    <submittedName>
        <fullName evidence="2">Putative Glycine-rich domain-containing protein</fullName>
    </submittedName>
</protein>
<keyword evidence="3" id="KW-1185">Reference proteome</keyword>
<dbReference type="Proteomes" id="UP000238479">
    <property type="component" value="Chromosome 3"/>
</dbReference>
<dbReference type="Pfam" id="PF25335">
    <property type="entry name" value="GRDP_C"/>
    <property type="match status" value="1"/>
</dbReference>
<dbReference type="PANTHER" id="PTHR34365">
    <property type="entry name" value="ENOLASE (DUF1399)"/>
    <property type="match status" value="1"/>
</dbReference>
<proteinExistence type="predicted"/>
<organism evidence="2 3">
    <name type="scientific">Rosa chinensis</name>
    <name type="common">China rose</name>
    <dbReference type="NCBI Taxonomy" id="74649"/>
    <lineage>
        <taxon>Eukaryota</taxon>
        <taxon>Viridiplantae</taxon>
        <taxon>Streptophyta</taxon>
        <taxon>Embryophyta</taxon>
        <taxon>Tracheophyta</taxon>
        <taxon>Spermatophyta</taxon>
        <taxon>Magnoliopsida</taxon>
        <taxon>eudicotyledons</taxon>
        <taxon>Gunneridae</taxon>
        <taxon>Pentapetalae</taxon>
        <taxon>rosids</taxon>
        <taxon>fabids</taxon>
        <taxon>Rosales</taxon>
        <taxon>Rosaceae</taxon>
        <taxon>Rosoideae</taxon>
        <taxon>Rosoideae incertae sedis</taxon>
        <taxon>Rosa</taxon>
    </lineage>
</organism>
<comment type="caution">
    <text evidence="2">The sequence shown here is derived from an EMBL/GenBank/DDBJ whole genome shotgun (WGS) entry which is preliminary data.</text>
</comment>
<dbReference type="AlphaFoldDB" id="A0A2P6R7B6"/>
<dbReference type="OrthoDB" id="2684236at2759"/>
<dbReference type="InterPro" id="IPR057518">
    <property type="entry name" value="GRDP_C"/>
</dbReference>
<evidence type="ECO:0000313" key="2">
    <source>
        <dbReference type="EMBL" id="PRQ42320.1"/>
    </source>
</evidence>
<sequence>MSSRNSSNMSTTRTLSGISEMEAAKLGLDLVSAARRNLGFLRTVAESRWLHRKPTLVEAIRRYSELWMPLMAHLTAESTLTTTPVVHPPIDIEWVWFCHTLNPVHYRQYCESRFSRLIGKPTIFDEENEEYALMRCRDFWVKRYPDEPFENEADSDVGVSEVAIDEELLEEVSKHRFLYSKFSEPYRSEIVYLIAARQRYKGFLFMVQRSIDLGSNLVPASDIMLMWLIHQSYPTVYAEDLKEMEGDFVKVLTVWDKVKEKEVEETKKLWERTFDQPYEKAGGEIAFKLDGGVSFKPPVYWEVSDTDINTKYKPLLPRFLLEVCVFVRLRDKMKAMQEDIRRDNLRLRIVRCHRELKLEKPMSDFSHSSWRKAWHLCCEFGTKGVMVELRRRGGYCFKGNSVQDTVTFYWNDLLRAPSLSLEKEDDEVKIVTSITPPVQAPYLMKCVPDRVTDDSGAMISDVILRMNQYHPQEGRWLSRTVLDHAGRECFVIRIRVGEGFWRRGGEAPSAVKWEDRIIEIREGSWSYVAGSIGRSPAKVVGTALPKEPAEQWKAAWHFSTGDELMIGGLPSSVSGLRFCLKNQAAESTVKLLKGRRMQYQVKKKGSVTNYEECQIYEEGEEEEEEDEEEGFLTLVRTTEDDPIGRATALLNWKLLVVELWPEEDAVFVLLLCICILRSVSEIKKEDIGGLLIRRRLGEEKFGTRDWGSVVLHPSLSSSFNSSPHIEPWYWNAKAVIKSGGSINITRQPAVTVGYSPEEGSDKLYKRGILA</sequence>
<dbReference type="OMA" id="WYRNAAH"/>
<dbReference type="EMBL" id="PDCK01000041">
    <property type="protein sequence ID" value="PRQ42320.1"/>
    <property type="molecule type" value="Genomic_DNA"/>
</dbReference>
<dbReference type="InterPro" id="IPR009836">
    <property type="entry name" value="GRDP-like"/>
</dbReference>
<name>A0A2P6R7B6_ROSCH</name>